<sequence length="62" mass="6890">MFVADVVHVGIFPKAENRSEELPVDDVGEYEWHYCSGLGQCLFPAYDSAEMILLSTSVSAKH</sequence>
<reference evidence="2" key="1">
    <citation type="journal article" date="2014" name="Nat. Genet.">
        <title>Genome of the human hookworm Necator americanus.</title>
        <authorList>
            <person name="Tang Y.T."/>
            <person name="Gao X."/>
            <person name="Rosa B.A."/>
            <person name="Abubucker S."/>
            <person name="Hallsworth-Pepin K."/>
            <person name="Martin J."/>
            <person name="Tyagi R."/>
            <person name="Heizer E."/>
            <person name="Zhang X."/>
            <person name="Bhonagiri-Palsikar V."/>
            <person name="Minx P."/>
            <person name="Warren W.C."/>
            <person name="Wang Q."/>
            <person name="Zhan B."/>
            <person name="Hotez P.J."/>
            <person name="Sternberg P.W."/>
            <person name="Dougall A."/>
            <person name="Gaze S.T."/>
            <person name="Mulvenna J."/>
            <person name="Sotillo J."/>
            <person name="Ranganathan S."/>
            <person name="Rabelo E.M."/>
            <person name="Wilson R.K."/>
            <person name="Felgner P.L."/>
            <person name="Bethony J."/>
            <person name="Hawdon J.M."/>
            <person name="Gasser R.B."/>
            <person name="Loukas A."/>
            <person name="Mitreva M."/>
        </authorList>
    </citation>
    <scope>NUCLEOTIDE SEQUENCE [LARGE SCALE GENOMIC DNA]</scope>
</reference>
<dbReference type="Proteomes" id="UP000053676">
    <property type="component" value="Unassembled WGS sequence"/>
</dbReference>
<accession>W2TN60</accession>
<name>W2TN60_NECAM</name>
<gene>
    <name evidence="1" type="ORF">NECAME_07362</name>
</gene>
<keyword evidence="2" id="KW-1185">Reference proteome</keyword>
<organism evidence="1 2">
    <name type="scientific">Necator americanus</name>
    <name type="common">Human hookworm</name>
    <dbReference type="NCBI Taxonomy" id="51031"/>
    <lineage>
        <taxon>Eukaryota</taxon>
        <taxon>Metazoa</taxon>
        <taxon>Ecdysozoa</taxon>
        <taxon>Nematoda</taxon>
        <taxon>Chromadorea</taxon>
        <taxon>Rhabditida</taxon>
        <taxon>Rhabditina</taxon>
        <taxon>Rhabditomorpha</taxon>
        <taxon>Strongyloidea</taxon>
        <taxon>Ancylostomatidae</taxon>
        <taxon>Bunostominae</taxon>
        <taxon>Necator</taxon>
    </lineage>
</organism>
<dbReference type="AlphaFoldDB" id="W2TN60"/>
<protein>
    <submittedName>
        <fullName evidence="1">Uncharacterized protein</fullName>
    </submittedName>
</protein>
<dbReference type="EMBL" id="KI658184">
    <property type="protein sequence ID" value="ETN83540.1"/>
    <property type="molecule type" value="Genomic_DNA"/>
</dbReference>
<dbReference type="KEGG" id="nai:NECAME_07362"/>
<evidence type="ECO:0000313" key="1">
    <source>
        <dbReference type="EMBL" id="ETN83540.1"/>
    </source>
</evidence>
<proteinExistence type="predicted"/>
<evidence type="ECO:0000313" key="2">
    <source>
        <dbReference type="Proteomes" id="UP000053676"/>
    </source>
</evidence>